<evidence type="ECO:0000313" key="3">
    <source>
        <dbReference type="Proteomes" id="UP000198984"/>
    </source>
</evidence>
<reference evidence="2 3" key="1">
    <citation type="submission" date="2016-10" db="EMBL/GenBank/DDBJ databases">
        <authorList>
            <person name="de Groot N.N."/>
        </authorList>
    </citation>
    <scope>NUCLEOTIDE SEQUENCE [LARGE SCALE GENOMIC DNA]</scope>
    <source>
        <strain evidence="2 3">DSM 21039</strain>
    </source>
</reference>
<organism evidence="2 3">
    <name type="scientific">Chitinophaga rupis</name>
    <dbReference type="NCBI Taxonomy" id="573321"/>
    <lineage>
        <taxon>Bacteria</taxon>
        <taxon>Pseudomonadati</taxon>
        <taxon>Bacteroidota</taxon>
        <taxon>Chitinophagia</taxon>
        <taxon>Chitinophagales</taxon>
        <taxon>Chitinophagaceae</taxon>
        <taxon>Chitinophaga</taxon>
    </lineage>
</organism>
<dbReference type="RefSeq" id="WP_089913125.1">
    <property type="nucleotide sequence ID" value="NZ_FOBB01000003.1"/>
</dbReference>
<dbReference type="STRING" id="573321.SAMN04488505_103401"/>
<dbReference type="EMBL" id="FOBB01000003">
    <property type="protein sequence ID" value="SEM11278.1"/>
    <property type="molecule type" value="Genomic_DNA"/>
</dbReference>
<evidence type="ECO:0000313" key="2">
    <source>
        <dbReference type="EMBL" id="SEM11278.1"/>
    </source>
</evidence>
<proteinExistence type="predicted"/>
<protein>
    <recommendedName>
        <fullName evidence="4">Lipocalin-like domain-containing protein</fullName>
    </recommendedName>
</protein>
<feature type="signal peptide" evidence="1">
    <location>
        <begin position="1"/>
        <end position="18"/>
    </location>
</feature>
<name>A0A1H7VR56_9BACT</name>
<accession>A0A1H7VR56</accession>
<evidence type="ECO:0008006" key="4">
    <source>
        <dbReference type="Google" id="ProtNLM"/>
    </source>
</evidence>
<keyword evidence="3" id="KW-1185">Reference proteome</keyword>
<dbReference type="Proteomes" id="UP000198984">
    <property type="component" value="Unassembled WGS sequence"/>
</dbReference>
<keyword evidence="1" id="KW-0732">Signal</keyword>
<sequence>MKYLLLPVFLLICITACKKDNNTITDGASLPKQLNYLTGHWKSYASYYSFGGEPVWKPTENITYLTFNADGGYTNTGNSTYDHFELRATDVDTTLRIYKKGQQSDTAVFFISINENTLVLASRMCIEGCGDKYLREH</sequence>
<dbReference type="OrthoDB" id="673800at2"/>
<feature type="chain" id="PRO_5011514045" description="Lipocalin-like domain-containing protein" evidence="1">
    <location>
        <begin position="19"/>
        <end position="137"/>
    </location>
</feature>
<dbReference type="AlphaFoldDB" id="A0A1H7VR56"/>
<evidence type="ECO:0000256" key="1">
    <source>
        <dbReference type="SAM" id="SignalP"/>
    </source>
</evidence>
<gene>
    <name evidence="2" type="ORF">SAMN04488505_103401</name>
</gene>